<dbReference type="AlphaFoldDB" id="A0A239BUD0"/>
<evidence type="ECO:0000313" key="7">
    <source>
        <dbReference type="EMBL" id="SNS10773.1"/>
    </source>
</evidence>
<evidence type="ECO:0000256" key="3">
    <source>
        <dbReference type="ARBA" id="ARBA00022801"/>
    </source>
</evidence>
<feature type="active site" description="Charge relay system" evidence="5">
    <location>
        <position position="192"/>
    </location>
</feature>
<evidence type="ECO:0000256" key="2">
    <source>
        <dbReference type="ARBA" id="ARBA00022670"/>
    </source>
</evidence>
<dbReference type="PRINTS" id="PR00723">
    <property type="entry name" value="SUBTILISIN"/>
</dbReference>
<dbReference type="Gene3D" id="3.40.50.200">
    <property type="entry name" value="Peptidase S8/S53 domain"/>
    <property type="match status" value="1"/>
</dbReference>
<organism evidence="7 8">
    <name type="scientific">Dokdonia pacifica</name>
    <dbReference type="NCBI Taxonomy" id="1627892"/>
    <lineage>
        <taxon>Bacteria</taxon>
        <taxon>Pseudomonadati</taxon>
        <taxon>Bacteroidota</taxon>
        <taxon>Flavobacteriia</taxon>
        <taxon>Flavobacteriales</taxon>
        <taxon>Flavobacteriaceae</taxon>
        <taxon>Dokdonia</taxon>
    </lineage>
</organism>
<evidence type="ECO:0000256" key="5">
    <source>
        <dbReference type="PROSITE-ProRule" id="PRU01240"/>
    </source>
</evidence>
<keyword evidence="8" id="KW-1185">Reference proteome</keyword>
<keyword evidence="2 5" id="KW-0645">Protease</keyword>
<feature type="active site" description="Charge relay system" evidence="5">
    <location>
        <position position="390"/>
    </location>
</feature>
<evidence type="ECO:0000259" key="6">
    <source>
        <dbReference type="Pfam" id="PF00082"/>
    </source>
</evidence>
<keyword evidence="3 5" id="KW-0378">Hydrolase</keyword>
<gene>
    <name evidence="7" type="ORF">SAMN06265376_106394</name>
</gene>
<dbReference type="InterPro" id="IPR015500">
    <property type="entry name" value="Peptidase_S8_subtilisin-rel"/>
</dbReference>
<keyword evidence="4 5" id="KW-0720">Serine protease</keyword>
<feature type="domain" description="Peptidase S8/S53" evidence="6">
    <location>
        <begin position="158"/>
        <end position="442"/>
    </location>
</feature>
<dbReference type="InterPro" id="IPR050131">
    <property type="entry name" value="Peptidase_S8_subtilisin-like"/>
</dbReference>
<evidence type="ECO:0000256" key="1">
    <source>
        <dbReference type="ARBA" id="ARBA00011073"/>
    </source>
</evidence>
<dbReference type="Pfam" id="PF00082">
    <property type="entry name" value="Peptidase_S8"/>
    <property type="match status" value="1"/>
</dbReference>
<proteinExistence type="inferred from homology"/>
<dbReference type="RefSeq" id="WP_089372988.1">
    <property type="nucleotide sequence ID" value="NZ_BMEP01000005.1"/>
</dbReference>
<dbReference type="Proteomes" id="UP000198379">
    <property type="component" value="Unassembled WGS sequence"/>
</dbReference>
<dbReference type="InterPro" id="IPR036852">
    <property type="entry name" value="Peptidase_S8/S53_dom_sf"/>
</dbReference>
<protein>
    <submittedName>
        <fullName evidence="7">Subtilase family protein</fullName>
    </submittedName>
</protein>
<dbReference type="PROSITE" id="PS51892">
    <property type="entry name" value="SUBTILASE"/>
    <property type="match status" value="1"/>
</dbReference>
<dbReference type="SUPFAM" id="SSF52743">
    <property type="entry name" value="Subtilisin-like"/>
    <property type="match status" value="1"/>
</dbReference>
<reference evidence="7 8" key="1">
    <citation type="submission" date="2017-06" db="EMBL/GenBank/DDBJ databases">
        <authorList>
            <person name="Kim H.J."/>
            <person name="Triplett B.A."/>
        </authorList>
    </citation>
    <scope>NUCLEOTIDE SEQUENCE [LARGE SCALE GENOMIC DNA]</scope>
    <source>
        <strain evidence="7 8">DSM 25597</strain>
    </source>
</reference>
<dbReference type="GO" id="GO:0004252">
    <property type="term" value="F:serine-type endopeptidase activity"/>
    <property type="evidence" value="ECO:0007669"/>
    <property type="project" value="UniProtKB-UniRule"/>
</dbReference>
<accession>A0A239BUD0</accession>
<dbReference type="PANTHER" id="PTHR43806">
    <property type="entry name" value="PEPTIDASE S8"/>
    <property type="match status" value="1"/>
</dbReference>
<sequence length="537" mass="60212">MLKTIAIYIVFGILSIPSIYAQEDRFYIRSLDQNIEIPVITKDSVVSYTGDHQKLKVLFHKYQVKVFRKGFKYADRDKLKRTYFVIASHPNFQKELLEEVPDIFEFGESLLPETLKIYEPNDYGVTSTVGSNQGLQVNLDYYDFLGVPEAWYYTTGSKDVIMGISDGYVDPENPDFKDRVTVFKKSSYSKGHGMSVAATAAASGDNGYGIVGICSNCTIYTTTYGDFKFLNQLLELSRAGAKVINCSWGSTRYYETAQEAINEMRDNGTVIVSVPHNPSFNKTKGKVPRYPGAYEHVISVGSVQHRFDDPRETLHTNGKGNPYAIGLKNYVGRAVGFKGNDIDGEQFIYKASTNNLDTYVDILAPGTFIFRYSKYLEDGDILYNEVEKTSPAAPLVTGTIGLMFSINPCLSVDEVNSIIKLSATNIDYIKANAAFKGMYGAGSLHTGRAVKMSYNMLQPELYTVIENQNFSRWKFTLEAPYKVKIKNQKFTDSVSVNFTAKNEILIENETVLLPGENGEIVLKIDPNTSYNCKEIKE</sequence>
<dbReference type="OrthoDB" id="1055762at2"/>
<comment type="similarity">
    <text evidence="1 5">Belongs to the peptidase S8 family.</text>
</comment>
<dbReference type="EMBL" id="FZNY01000006">
    <property type="protein sequence ID" value="SNS10773.1"/>
    <property type="molecule type" value="Genomic_DNA"/>
</dbReference>
<dbReference type="InterPro" id="IPR000209">
    <property type="entry name" value="Peptidase_S8/S53_dom"/>
</dbReference>
<feature type="active site" description="Charge relay system" evidence="5">
    <location>
        <position position="166"/>
    </location>
</feature>
<evidence type="ECO:0000256" key="4">
    <source>
        <dbReference type="ARBA" id="ARBA00022825"/>
    </source>
</evidence>
<name>A0A239BUD0_9FLAO</name>
<dbReference type="GO" id="GO:0006508">
    <property type="term" value="P:proteolysis"/>
    <property type="evidence" value="ECO:0007669"/>
    <property type="project" value="UniProtKB-KW"/>
</dbReference>
<dbReference type="PANTHER" id="PTHR43806:SF11">
    <property type="entry name" value="CEREVISIN-RELATED"/>
    <property type="match status" value="1"/>
</dbReference>
<evidence type="ECO:0000313" key="8">
    <source>
        <dbReference type="Proteomes" id="UP000198379"/>
    </source>
</evidence>